<accession>A0ABW5ZEQ9</accession>
<dbReference type="Proteomes" id="UP001597561">
    <property type="component" value="Unassembled WGS sequence"/>
</dbReference>
<dbReference type="EMBL" id="JBHUPG010000010">
    <property type="protein sequence ID" value="MFD2911464.1"/>
    <property type="molecule type" value="Genomic_DNA"/>
</dbReference>
<name>A0ABW5ZEQ9_9BACL</name>
<gene>
    <name evidence="2" type="ORF">ACFS5P_06215</name>
</gene>
<proteinExistence type="predicted"/>
<dbReference type="InterPro" id="IPR021324">
    <property type="entry name" value="DUF2929"/>
</dbReference>
<evidence type="ECO:0000313" key="3">
    <source>
        <dbReference type="Proteomes" id="UP001597561"/>
    </source>
</evidence>
<sequence length="64" mass="7246">MNPLAYFMTLFWTFLLTHMMAYVVSSMNGVPYEFMTANIIAVVVTVLLFVIGTVIPKPEPAEHH</sequence>
<protein>
    <submittedName>
        <fullName evidence="2">YjzD family protein</fullName>
    </submittedName>
</protein>
<evidence type="ECO:0000256" key="1">
    <source>
        <dbReference type="SAM" id="Phobius"/>
    </source>
</evidence>
<keyword evidence="1" id="KW-0812">Transmembrane</keyword>
<evidence type="ECO:0000313" key="2">
    <source>
        <dbReference type="EMBL" id="MFD2911464.1"/>
    </source>
</evidence>
<keyword evidence="1" id="KW-0472">Membrane</keyword>
<organism evidence="2 3">
    <name type="scientific">Jeotgalibacillus terrae</name>
    <dbReference type="NCBI Taxonomy" id="587735"/>
    <lineage>
        <taxon>Bacteria</taxon>
        <taxon>Bacillati</taxon>
        <taxon>Bacillota</taxon>
        <taxon>Bacilli</taxon>
        <taxon>Bacillales</taxon>
        <taxon>Caryophanaceae</taxon>
        <taxon>Jeotgalibacillus</taxon>
    </lineage>
</organism>
<keyword evidence="1" id="KW-1133">Transmembrane helix</keyword>
<reference evidence="3" key="1">
    <citation type="journal article" date="2019" name="Int. J. Syst. Evol. Microbiol.">
        <title>The Global Catalogue of Microorganisms (GCM) 10K type strain sequencing project: providing services to taxonomists for standard genome sequencing and annotation.</title>
        <authorList>
            <consortium name="The Broad Institute Genomics Platform"/>
            <consortium name="The Broad Institute Genome Sequencing Center for Infectious Disease"/>
            <person name="Wu L."/>
            <person name="Ma J."/>
        </authorList>
    </citation>
    <scope>NUCLEOTIDE SEQUENCE [LARGE SCALE GENOMIC DNA]</scope>
    <source>
        <strain evidence="3">KCTC 13528</strain>
    </source>
</reference>
<dbReference type="RefSeq" id="WP_380269153.1">
    <property type="nucleotide sequence ID" value="NZ_JAFBDK010000011.1"/>
</dbReference>
<feature type="transmembrane region" description="Helical" evidence="1">
    <location>
        <begin position="6"/>
        <end position="24"/>
    </location>
</feature>
<comment type="caution">
    <text evidence="2">The sequence shown here is derived from an EMBL/GenBank/DDBJ whole genome shotgun (WGS) entry which is preliminary data.</text>
</comment>
<feature type="transmembrane region" description="Helical" evidence="1">
    <location>
        <begin position="36"/>
        <end position="55"/>
    </location>
</feature>
<keyword evidence="3" id="KW-1185">Reference proteome</keyword>
<dbReference type="Pfam" id="PF11151">
    <property type="entry name" value="DUF2929"/>
    <property type="match status" value="1"/>
</dbReference>